<dbReference type="AlphaFoldDB" id="A0A7Y0BLA4"/>
<protein>
    <submittedName>
        <fullName evidence="2">Uncharacterized protein</fullName>
    </submittedName>
</protein>
<feature type="signal peptide" evidence="1">
    <location>
        <begin position="1"/>
        <end position="23"/>
    </location>
</feature>
<dbReference type="EMBL" id="JABBGM010000001">
    <property type="protein sequence ID" value="NML92429.1"/>
    <property type="molecule type" value="Genomic_DNA"/>
</dbReference>
<proteinExistence type="predicted"/>
<comment type="caution">
    <text evidence="2">The sequence shown here is derived from an EMBL/GenBank/DDBJ whole genome shotgun (WGS) entry which is preliminary data.</text>
</comment>
<gene>
    <name evidence="2" type="ORF">HHL27_01940</name>
</gene>
<dbReference type="Proteomes" id="UP000583556">
    <property type="component" value="Unassembled WGS sequence"/>
</dbReference>
<sequence length="159" mass="16448">MRGKAVLAALGAVATLSAQTASAQACGADSGTAELVRSGKLIEFETLMMAVSLRCARAGVDLRPVYEGMLSVNAARFNGAHEAVQRLFGTTRGTGYDRYVTQVANRYGGGATDPQKCAMFRAVAATLANPASDPRALPAVADAMIAAPVLRDMLCPAGR</sequence>
<keyword evidence="3" id="KW-1185">Reference proteome</keyword>
<evidence type="ECO:0000313" key="3">
    <source>
        <dbReference type="Proteomes" id="UP000583556"/>
    </source>
</evidence>
<accession>A0A7Y0BLA4</accession>
<feature type="chain" id="PRO_5031470301" evidence="1">
    <location>
        <begin position="24"/>
        <end position="159"/>
    </location>
</feature>
<dbReference type="RefSeq" id="WP_169491673.1">
    <property type="nucleotide sequence ID" value="NZ_JABBGM010000001.1"/>
</dbReference>
<evidence type="ECO:0000313" key="2">
    <source>
        <dbReference type="EMBL" id="NML92429.1"/>
    </source>
</evidence>
<name>A0A7Y0BLA4_9SPHN</name>
<keyword evidence="1" id="KW-0732">Signal</keyword>
<evidence type="ECO:0000256" key="1">
    <source>
        <dbReference type="SAM" id="SignalP"/>
    </source>
</evidence>
<organism evidence="2 3">
    <name type="scientific">Novosphingobium olei</name>
    <dbReference type="NCBI Taxonomy" id="2728851"/>
    <lineage>
        <taxon>Bacteria</taxon>
        <taxon>Pseudomonadati</taxon>
        <taxon>Pseudomonadota</taxon>
        <taxon>Alphaproteobacteria</taxon>
        <taxon>Sphingomonadales</taxon>
        <taxon>Sphingomonadaceae</taxon>
        <taxon>Novosphingobium</taxon>
    </lineage>
</organism>
<reference evidence="2 3" key="1">
    <citation type="submission" date="2020-04" db="EMBL/GenBank/DDBJ databases">
        <title>Novosphingobium sp. TW-4 isolated from soil.</title>
        <authorList>
            <person name="Dahal R.H."/>
            <person name="Chaudhary D.K."/>
        </authorList>
    </citation>
    <scope>NUCLEOTIDE SEQUENCE [LARGE SCALE GENOMIC DNA]</scope>
    <source>
        <strain evidence="2 3">TW-4</strain>
    </source>
</reference>
<dbReference type="PROSITE" id="PS51257">
    <property type="entry name" value="PROKAR_LIPOPROTEIN"/>
    <property type="match status" value="1"/>
</dbReference>